<proteinExistence type="predicted"/>
<feature type="region of interest" description="Disordered" evidence="2">
    <location>
        <begin position="301"/>
        <end position="341"/>
    </location>
</feature>
<organism evidence="3 4">
    <name type="scientific">Sordaria brevicollis</name>
    <dbReference type="NCBI Taxonomy" id="83679"/>
    <lineage>
        <taxon>Eukaryota</taxon>
        <taxon>Fungi</taxon>
        <taxon>Dikarya</taxon>
        <taxon>Ascomycota</taxon>
        <taxon>Pezizomycotina</taxon>
        <taxon>Sordariomycetes</taxon>
        <taxon>Sordariomycetidae</taxon>
        <taxon>Sordariales</taxon>
        <taxon>Sordariaceae</taxon>
        <taxon>Sordaria</taxon>
    </lineage>
</organism>
<feature type="coiled-coil region" evidence="1">
    <location>
        <begin position="81"/>
        <end position="173"/>
    </location>
</feature>
<reference evidence="3" key="1">
    <citation type="journal article" date="2023" name="Mol. Phylogenet. Evol.">
        <title>Genome-scale phylogeny and comparative genomics of the fungal order Sordariales.</title>
        <authorList>
            <person name="Hensen N."/>
            <person name="Bonometti L."/>
            <person name="Westerberg I."/>
            <person name="Brannstrom I.O."/>
            <person name="Guillou S."/>
            <person name="Cros-Aarteil S."/>
            <person name="Calhoun S."/>
            <person name="Haridas S."/>
            <person name="Kuo A."/>
            <person name="Mondo S."/>
            <person name="Pangilinan J."/>
            <person name="Riley R."/>
            <person name="LaButti K."/>
            <person name="Andreopoulos B."/>
            <person name="Lipzen A."/>
            <person name="Chen C."/>
            <person name="Yan M."/>
            <person name="Daum C."/>
            <person name="Ng V."/>
            <person name="Clum A."/>
            <person name="Steindorff A."/>
            <person name="Ohm R.A."/>
            <person name="Martin F."/>
            <person name="Silar P."/>
            <person name="Natvig D.O."/>
            <person name="Lalanne C."/>
            <person name="Gautier V."/>
            <person name="Ament-Velasquez S.L."/>
            <person name="Kruys A."/>
            <person name="Hutchinson M.I."/>
            <person name="Powell A.J."/>
            <person name="Barry K."/>
            <person name="Miller A.N."/>
            <person name="Grigoriev I.V."/>
            <person name="Debuchy R."/>
            <person name="Gladieux P."/>
            <person name="Hiltunen Thoren M."/>
            <person name="Johannesson H."/>
        </authorList>
    </citation>
    <scope>NUCLEOTIDE SEQUENCE</scope>
    <source>
        <strain evidence="3">FGSC 1904</strain>
    </source>
</reference>
<keyword evidence="1" id="KW-0175">Coiled coil</keyword>
<feature type="compositionally biased region" description="Polar residues" evidence="2">
    <location>
        <begin position="1"/>
        <end position="24"/>
    </location>
</feature>
<evidence type="ECO:0000256" key="2">
    <source>
        <dbReference type="SAM" id="MobiDB-lite"/>
    </source>
</evidence>
<gene>
    <name evidence="3" type="ORF">B0T20DRAFT_363386</name>
</gene>
<evidence type="ECO:0000313" key="3">
    <source>
        <dbReference type="EMBL" id="KAK3391364.1"/>
    </source>
</evidence>
<feature type="region of interest" description="Disordered" evidence="2">
    <location>
        <begin position="1"/>
        <end position="66"/>
    </location>
</feature>
<dbReference type="Proteomes" id="UP001281003">
    <property type="component" value="Unassembled WGS sequence"/>
</dbReference>
<dbReference type="EMBL" id="JAUTDP010000013">
    <property type="protein sequence ID" value="KAK3391364.1"/>
    <property type="molecule type" value="Genomic_DNA"/>
</dbReference>
<evidence type="ECO:0000313" key="4">
    <source>
        <dbReference type="Proteomes" id="UP001281003"/>
    </source>
</evidence>
<reference evidence="3" key="2">
    <citation type="submission" date="2023-07" db="EMBL/GenBank/DDBJ databases">
        <authorList>
            <consortium name="Lawrence Berkeley National Laboratory"/>
            <person name="Haridas S."/>
            <person name="Hensen N."/>
            <person name="Bonometti L."/>
            <person name="Westerberg I."/>
            <person name="Brannstrom I.O."/>
            <person name="Guillou S."/>
            <person name="Cros-Aarteil S."/>
            <person name="Calhoun S."/>
            <person name="Kuo A."/>
            <person name="Mondo S."/>
            <person name="Pangilinan J."/>
            <person name="Riley R."/>
            <person name="LaButti K."/>
            <person name="Andreopoulos B."/>
            <person name="Lipzen A."/>
            <person name="Chen C."/>
            <person name="Yanf M."/>
            <person name="Daum C."/>
            <person name="Ng V."/>
            <person name="Clum A."/>
            <person name="Steindorff A."/>
            <person name="Ohm R."/>
            <person name="Martin F."/>
            <person name="Silar P."/>
            <person name="Natvig D."/>
            <person name="Lalanne C."/>
            <person name="Gautier V."/>
            <person name="Ament-velasquez S.L."/>
            <person name="Kruys A."/>
            <person name="Hutchinson M.I."/>
            <person name="Powell A.J."/>
            <person name="Barry K."/>
            <person name="Miller A.N."/>
            <person name="Grigoriev I.V."/>
            <person name="Debuchy R."/>
            <person name="Gladieux P."/>
            <person name="Thoren M.H."/>
            <person name="Johannesson H."/>
        </authorList>
    </citation>
    <scope>NUCLEOTIDE SEQUENCE</scope>
    <source>
        <strain evidence="3">FGSC 1904</strain>
    </source>
</reference>
<evidence type="ECO:0000256" key="1">
    <source>
        <dbReference type="SAM" id="Coils"/>
    </source>
</evidence>
<accession>A0AAE0P0Y1</accession>
<name>A0AAE0P0Y1_SORBR</name>
<sequence length="453" mass="51774">MSTTSPKQSDQTGQVPAVQSTKQDTQPEHLDQAPASPSQFDQAPTKRKATEEIPNDHISPRPGTLPFMWNLPNTPCLPLFNADETDDEEEYKRKLELENDELIDELQETQDKLQEAEEKVAALEKRLRMYQVTVLPMDYKLTIDPAEMYEDWKTMIEREVEALKKDSEDDEKEEKDKDDNGRDKIELWRSIFRDVEWGVREHHRLCHQALEEIAKKRCGPGSCGHYKPGELPLFILDKAQMNLGGDIDSKTNSIIMSAQPPKSDRHISCSPIENTENLKRPVLTNRPDDAVVEAELAINGPLAQDSVQDSPRLQNPPLVGAQSNQDVDPHQPPQSSPNEDHLLETQKLREELARTKKELKKQGAKLKYVEHRPTRLDRYIEYLQSIHHRIQDDGDTIRALGLKMMTMGTKHEDREGFEDLLGELEASHAKSSEEIVDVAFEFQKEIDGDRVVV</sequence>
<feature type="compositionally biased region" description="Basic and acidic residues" evidence="2">
    <location>
        <begin position="48"/>
        <end position="59"/>
    </location>
</feature>
<protein>
    <submittedName>
        <fullName evidence="3">Uncharacterized protein</fullName>
    </submittedName>
</protein>
<keyword evidence="4" id="KW-1185">Reference proteome</keyword>
<comment type="caution">
    <text evidence="3">The sequence shown here is derived from an EMBL/GenBank/DDBJ whole genome shotgun (WGS) entry which is preliminary data.</text>
</comment>
<dbReference type="AlphaFoldDB" id="A0AAE0P0Y1"/>